<dbReference type="GO" id="GO:0005829">
    <property type="term" value="C:cytosol"/>
    <property type="evidence" value="ECO:0007669"/>
    <property type="project" value="TreeGrafter"/>
</dbReference>
<dbReference type="EMBL" id="BJXB01000003">
    <property type="protein sequence ID" value="GEM45263.1"/>
    <property type="molecule type" value="Genomic_DNA"/>
</dbReference>
<dbReference type="UniPathway" id="UPA00124"/>
<evidence type="ECO:0000313" key="4">
    <source>
        <dbReference type="EMBL" id="GEM45263.1"/>
    </source>
</evidence>
<dbReference type="InterPro" id="IPR011051">
    <property type="entry name" value="RmlC_Cupin_sf"/>
</dbReference>
<keyword evidence="5" id="KW-1185">Reference proteome</keyword>
<comment type="pathway">
    <text evidence="3">Carbohydrate biosynthesis; dTDP-L-rhamnose biosynthesis.</text>
</comment>
<organism evidence="4 5">
    <name type="scientific">Deinococcus cellulosilyticus (strain DSM 18568 / NBRC 106333 / KACC 11606 / 5516J-15)</name>
    <dbReference type="NCBI Taxonomy" id="1223518"/>
    <lineage>
        <taxon>Bacteria</taxon>
        <taxon>Thermotogati</taxon>
        <taxon>Deinococcota</taxon>
        <taxon>Deinococci</taxon>
        <taxon>Deinococcales</taxon>
        <taxon>Deinococcaceae</taxon>
        <taxon>Deinococcus</taxon>
    </lineage>
</organism>
<dbReference type="GO" id="GO:0008830">
    <property type="term" value="F:dTDP-4-dehydrorhamnose 3,5-epimerase activity"/>
    <property type="evidence" value="ECO:0007669"/>
    <property type="project" value="UniProtKB-UniRule"/>
</dbReference>
<dbReference type="Proteomes" id="UP000321306">
    <property type="component" value="Unassembled WGS sequence"/>
</dbReference>
<sequence length="183" mass="20954">MKFPTALPGCFELRPRVMEDARGRFFKYYVQPEFAALGLRTDFVEEYCSFSRRGVIRGMHFQEPPHQHAKLVFCATGSVRDVVVDLRVGSPTYHQVMEVVLSAEQGNMLYIPEGMAHGFQALEDALMVYKVTSVYHPESDRGVLWSSLPIDWQTAAPPVLSDRDQKFPALQDYQSPFRYEETP</sequence>
<dbReference type="RefSeq" id="WP_222594688.1">
    <property type="nucleotide sequence ID" value="NZ_BJXB01000003.1"/>
</dbReference>
<dbReference type="CDD" id="cd00438">
    <property type="entry name" value="cupin_RmlC"/>
    <property type="match status" value="1"/>
</dbReference>
<dbReference type="Pfam" id="PF00908">
    <property type="entry name" value="dTDP_sugar_isom"/>
    <property type="match status" value="1"/>
</dbReference>
<evidence type="ECO:0000256" key="2">
    <source>
        <dbReference type="PIRSR" id="PIRSR600888-3"/>
    </source>
</evidence>
<proteinExistence type="inferred from homology"/>
<comment type="subunit">
    <text evidence="3">Homodimer.</text>
</comment>
<feature type="active site" description="Proton acceptor" evidence="1">
    <location>
        <position position="60"/>
    </location>
</feature>
<dbReference type="NCBIfam" id="TIGR01221">
    <property type="entry name" value="rmlC"/>
    <property type="match status" value="1"/>
</dbReference>
<protein>
    <recommendedName>
        <fullName evidence="3">dTDP-4-dehydrorhamnose 3,5-epimerase</fullName>
        <ecNumber evidence="3">5.1.3.13</ecNumber>
    </recommendedName>
    <alternativeName>
        <fullName evidence="3">Thymidine diphospho-4-keto-rhamnose 3,5-epimerase</fullName>
    </alternativeName>
</protein>
<gene>
    <name evidence="4" type="primary">rfbC</name>
    <name evidence="4" type="ORF">DC3_08980</name>
</gene>
<evidence type="ECO:0000313" key="5">
    <source>
        <dbReference type="Proteomes" id="UP000321306"/>
    </source>
</evidence>
<accession>A0A511MXF3</accession>
<dbReference type="GO" id="GO:0000271">
    <property type="term" value="P:polysaccharide biosynthetic process"/>
    <property type="evidence" value="ECO:0007669"/>
    <property type="project" value="TreeGrafter"/>
</dbReference>
<feature type="active site" description="Proton donor" evidence="1">
    <location>
        <position position="129"/>
    </location>
</feature>
<dbReference type="InterPro" id="IPR014710">
    <property type="entry name" value="RmlC-like_jellyroll"/>
</dbReference>
<comment type="catalytic activity">
    <reaction evidence="3">
        <text>dTDP-4-dehydro-6-deoxy-alpha-D-glucose = dTDP-4-dehydro-beta-L-rhamnose</text>
        <dbReference type="Rhea" id="RHEA:16969"/>
        <dbReference type="ChEBI" id="CHEBI:57649"/>
        <dbReference type="ChEBI" id="CHEBI:62830"/>
        <dbReference type="EC" id="5.1.3.13"/>
    </reaction>
</comment>
<comment type="caution">
    <text evidence="4">The sequence shown here is derived from an EMBL/GenBank/DDBJ whole genome shotgun (WGS) entry which is preliminary data.</text>
</comment>
<comment type="similarity">
    <text evidence="3">Belongs to the dTDP-4-dehydrorhamnose 3,5-epimerase family.</text>
</comment>
<dbReference type="PANTHER" id="PTHR21047">
    <property type="entry name" value="DTDP-6-DEOXY-D-GLUCOSE-3,5 EPIMERASE"/>
    <property type="match status" value="1"/>
</dbReference>
<evidence type="ECO:0000256" key="3">
    <source>
        <dbReference type="RuleBase" id="RU364069"/>
    </source>
</evidence>
<dbReference type="AlphaFoldDB" id="A0A511MXF3"/>
<dbReference type="GO" id="GO:0019305">
    <property type="term" value="P:dTDP-rhamnose biosynthetic process"/>
    <property type="evidence" value="ECO:0007669"/>
    <property type="project" value="UniProtKB-UniRule"/>
</dbReference>
<comment type="function">
    <text evidence="3">Catalyzes the epimerization of the C3' and C5'positions of dTDP-6-deoxy-D-xylo-4-hexulose, forming dTDP-6-deoxy-L-lyxo-4-hexulose.</text>
</comment>
<dbReference type="Gene3D" id="2.60.120.10">
    <property type="entry name" value="Jelly Rolls"/>
    <property type="match status" value="1"/>
</dbReference>
<reference evidence="4 5" key="1">
    <citation type="submission" date="2019-07" db="EMBL/GenBank/DDBJ databases">
        <title>Whole genome shotgun sequence of Deinococcus cellulosilyticus NBRC 106333.</title>
        <authorList>
            <person name="Hosoyama A."/>
            <person name="Uohara A."/>
            <person name="Ohji S."/>
            <person name="Ichikawa N."/>
        </authorList>
    </citation>
    <scope>NUCLEOTIDE SEQUENCE [LARGE SCALE GENOMIC DNA]</scope>
    <source>
        <strain evidence="4 5">NBRC 106333</strain>
    </source>
</reference>
<dbReference type="PANTHER" id="PTHR21047:SF2">
    <property type="entry name" value="THYMIDINE DIPHOSPHO-4-KETO-RHAMNOSE 3,5-EPIMERASE"/>
    <property type="match status" value="1"/>
</dbReference>
<dbReference type="EC" id="5.1.3.13" evidence="3"/>
<keyword evidence="3" id="KW-0413">Isomerase</keyword>
<name>A0A511MXF3_DEIC1</name>
<feature type="site" description="Participates in a stacking interaction with the thymidine ring of dTDP-4-oxo-6-deoxyglucose" evidence="2">
    <location>
        <position position="135"/>
    </location>
</feature>
<dbReference type="InterPro" id="IPR000888">
    <property type="entry name" value="RmlC-like"/>
</dbReference>
<dbReference type="SUPFAM" id="SSF51182">
    <property type="entry name" value="RmlC-like cupins"/>
    <property type="match status" value="1"/>
</dbReference>
<evidence type="ECO:0000256" key="1">
    <source>
        <dbReference type="PIRSR" id="PIRSR600888-1"/>
    </source>
</evidence>